<dbReference type="GO" id="GO:0046983">
    <property type="term" value="F:protein dimerization activity"/>
    <property type="evidence" value="ECO:0007669"/>
    <property type="project" value="InterPro"/>
</dbReference>
<evidence type="ECO:0000313" key="8">
    <source>
        <dbReference type="EMBL" id="KAH9301111.1"/>
    </source>
</evidence>
<dbReference type="PANTHER" id="PTHR45959">
    <property type="entry name" value="BHLH TRANSCRIPTION FACTOR"/>
    <property type="match status" value="1"/>
</dbReference>
<dbReference type="SUPFAM" id="SSF47459">
    <property type="entry name" value="HLH, helix-loop-helix DNA-binding domain"/>
    <property type="match status" value="1"/>
</dbReference>
<organism evidence="8 9">
    <name type="scientific">Taxus chinensis</name>
    <name type="common">Chinese yew</name>
    <name type="synonym">Taxus wallichiana var. chinensis</name>
    <dbReference type="NCBI Taxonomy" id="29808"/>
    <lineage>
        <taxon>Eukaryota</taxon>
        <taxon>Viridiplantae</taxon>
        <taxon>Streptophyta</taxon>
        <taxon>Embryophyta</taxon>
        <taxon>Tracheophyta</taxon>
        <taxon>Spermatophyta</taxon>
        <taxon>Pinopsida</taxon>
        <taxon>Pinidae</taxon>
        <taxon>Conifers II</taxon>
        <taxon>Cupressales</taxon>
        <taxon>Taxaceae</taxon>
        <taxon>Taxus</taxon>
    </lineage>
</organism>
<dbReference type="GO" id="GO:0005634">
    <property type="term" value="C:nucleus"/>
    <property type="evidence" value="ECO:0007669"/>
    <property type="project" value="UniProtKB-SubCell"/>
</dbReference>
<dbReference type="Gene3D" id="4.10.280.10">
    <property type="entry name" value="Helix-loop-helix DNA-binding domain"/>
    <property type="match status" value="1"/>
</dbReference>
<keyword evidence="2" id="KW-0805">Transcription regulation</keyword>
<reference evidence="8 9" key="1">
    <citation type="journal article" date="2021" name="Nat. Plants">
        <title>The Taxus genome provides insights into paclitaxel biosynthesis.</title>
        <authorList>
            <person name="Xiong X."/>
            <person name="Gou J."/>
            <person name="Liao Q."/>
            <person name="Li Y."/>
            <person name="Zhou Q."/>
            <person name="Bi G."/>
            <person name="Li C."/>
            <person name="Du R."/>
            <person name="Wang X."/>
            <person name="Sun T."/>
            <person name="Guo L."/>
            <person name="Liang H."/>
            <person name="Lu P."/>
            <person name="Wu Y."/>
            <person name="Zhang Z."/>
            <person name="Ro D.K."/>
            <person name="Shang Y."/>
            <person name="Huang S."/>
            <person name="Yan J."/>
        </authorList>
    </citation>
    <scope>NUCLEOTIDE SEQUENCE [LARGE SCALE GENOMIC DNA]</scope>
    <source>
        <strain evidence="8">Ta-2019</strain>
    </source>
</reference>
<dbReference type="AlphaFoldDB" id="A0AA38CKD3"/>
<keyword evidence="4" id="KW-0539">Nucleus</keyword>
<dbReference type="PANTHER" id="PTHR45959:SF2">
    <property type="entry name" value="BHLH TRANSCRIPTION FACTOR"/>
    <property type="match status" value="1"/>
</dbReference>
<dbReference type="InterPro" id="IPR011598">
    <property type="entry name" value="bHLH_dom"/>
</dbReference>
<dbReference type="InterPro" id="IPR054502">
    <property type="entry name" value="bHLH-TF_ACT-like_plant"/>
</dbReference>
<keyword evidence="9" id="KW-1185">Reference proteome</keyword>
<feature type="region of interest" description="Disordered" evidence="6">
    <location>
        <begin position="204"/>
        <end position="230"/>
    </location>
</feature>
<keyword evidence="5" id="KW-0175">Coiled coil</keyword>
<feature type="coiled-coil region" evidence="5">
    <location>
        <begin position="258"/>
        <end position="285"/>
    </location>
</feature>
<evidence type="ECO:0000256" key="4">
    <source>
        <dbReference type="ARBA" id="ARBA00023242"/>
    </source>
</evidence>
<feature type="compositionally biased region" description="Low complexity" evidence="6">
    <location>
        <begin position="104"/>
        <end position="117"/>
    </location>
</feature>
<comment type="subcellular location">
    <subcellularLocation>
        <location evidence="1">Nucleus</location>
    </subcellularLocation>
</comment>
<evidence type="ECO:0000313" key="9">
    <source>
        <dbReference type="Proteomes" id="UP000824469"/>
    </source>
</evidence>
<evidence type="ECO:0000256" key="6">
    <source>
        <dbReference type="SAM" id="MobiDB-lite"/>
    </source>
</evidence>
<protein>
    <recommendedName>
        <fullName evidence="7">BHLH domain-containing protein</fullName>
    </recommendedName>
</protein>
<evidence type="ECO:0000256" key="3">
    <source>
        <dbReference type="ARBA" id="ARBA00023163"/>
    </source>
</evidence>
<gene>
    <name evidence="8" type="ORF">KI387_012694</name>
</gene>
<dbReference type="PROSITE" id="PS50888">
    <property type="entry name" value="BHLH"/>
    <property type="match status" value="1"/>
</dbReference>
<proteinExistence type="predicted"/>
<feature type="compositionally biased region" description="Basic and acidic residues" evidence="6">
    <location>
        <begin position="221"/>
        <end position="230"/>
    </location>
</feature>
<dbReference type="Pfam" id="PF22754">
    <property type="entry name" value="bHLH-TF_ACT-like_plant"/>
    <property type="match status" value="1"/>
</dbReference>
<dbReference type="CDD" id="cd11452">
    <property type="entry name" value="bHLH_AtNAI1_like"/>
    <property type="match status" value="1"/>
</dbReference>
<keyword evidence="3" id="KW-0804">Transcription</keyword>
<dbReference type="InterPro" id="IPR052610">
    <property type="entry name" value="bHLH_transcription_regulator"/>
</dbReference>
<feature type="non-terminal residue" evidence="8">
    <location>
        <position position="410"/>
    </location>
</feature>
<dbReference type="EMBL" id="JAHRHJ020000009">
    <property type="protein sequence ID" value="KAH9301111.1"/>
    <property type="molecule type" value="Genomic_DNA"/>
</dbReference>
<accession>A0AA38CKD3</accession>
<dbReference type="Proteomes" id="UP000824469">
    <property type="component" value="Unassembled WGS sequence"/>
</dbReference>
<dbReference type="OMA" id="VGHESCT"/>
<sequence>FSNVYSKKNCREMELTSSQWWSELGMDDPVQAMQNNNNNNVHEPTAEQLAALMGCPNNNSFDLESNYPCNNVKISQLEARRRPSEGACYYERPSKSLKANSWDSSSSRGQRQQQFSSKVSTSPSVYVPNSTQIPLMQQNPLENYISSLLKLKDEANYSVNNVNVAPNTPTINGEILVDSSCISDITNSHVDSCAFKLSSSSGKVFRPNHGNKQHKQSSSHTQDHIMAERKRREKLSQRFIALSAIVPGLKKMDKASVLGDAIKYVKQLQEKLKVVEEQAPKKTVQSVVYVKKAELVSNPEEDKLSSASSSNSYSNVEEGTEGLLTPEIEARIVNRNILIRIHCEKKKGVLVKCLAELERHDLTVLNASILSFSETALDLTFNVQMEEVCDLNVSEIVKALQVLFNNMTEK</sequence>
<dbReference type="InterPro" id="IPR036638">
    <property type="entry name" value="HLH_DNA-bd_sf"/>
</dbReference>
<evidence type="ECO:0000256" key="1">
    <source>
        <dbReference type="ARBA" id="ARBA00004123"/>
    </source>
</evidence>
<dbReference type="Pfam" id="PF00010">
    <property type="entry name" value="HLH"/>
    <property type="match status" value="1"/>
</dbReference>
<evidence type="ECO:0000256" key="2">
    <source>
        <dbReference type="ARBA" id="ARBA00023015"/>
    </source>
</evidence>
<feature type="domain" description="BHLH" evidence="7">
    <location>
        <begin position="219"/>
        <end position="268"/>
    </location>
</feature>
<comment type="caution">
    <text evidence="8">The sequence shown here is derived from an EMBL/GenBank/DDBJ whole genome shotgun (WGS) entry which is preliminary data.</text>
</comment>
<name>A0AA38CKD3_TAXCH</name>
<dbReference type="SMART" id="SM00353">
    <property type="entry name" value="HLH"/>
    <property type="match status" value="1"/>
</dbReference>
<evidence type="ECO:0000256" key="5">
    <source>
        <dbReference type="SAM" id="Coils"/>
    </source>
</evidence>
<evidence type="ECO:0000259" key="7">
    <source>
        <dbReference type="PROSITE" id="PS50888"/>
    </source>
</evidence>
<feature type="region of interest" description="Disordered" evidence="6">
    <location>
        <begin position="97"/>
        <end position="125"/>
    </location>
</feature>